<dbReference type="Proteomes" id="UP000030703">
    <property type="component" value="Unassembled WGS sequence"/>
</dbReference>
<protein>
    <submittedName>
        <fullName evidence="2">Uncharacterized protein</fullName>
    </submittedName>
</protein>
<dbReference type="VEuPathDB" id="FungiDB:FOMG_19310"/>
<dbReference type="VEuPathDB" id="FungiDB:FOMG_19477"/>
<dbReference type="EMBL" id="KI980484">
    <property type="protein sequence ID" value="EXK23940.1"/>
    <property type="molecule type" value="Genomic_DNA"/>
</dbReference>
<reference evidence="2" key="1">
    <citation type="submission" date="2012-04" db="EMBL/GenBank/DDBJ databases">
        <title>The Genome Sequence of Fusarium oxysporum melonis.</title>
        <authorList>
            <consortium name="The Broad Institute Genome Sequencing Platform"/>
            <person name="Ma L.-J."/>
            <person name="Gale L.R."/>
            <person name="Schwartz D.C."/>
            <person name="Zhou S."/>
            <person name="Corby-Kistler H."/>
            <person name="Young S.K."/>
            <person name="Zeng Q."/>
            <person name="Gargeya S."/>
            <person name="Fitzgerald M."/>
            <person name="Haas B."/>
            <person name="Abouelleil A."/>
            <person name="Alvarado L."/>
            <person name="Arachchi H.M."/>
            <person name="Berlin A."/>
            <person name="Brown A."/>
            <person name="Chapman S.B."/>
            <person name="Chen Z."/>
            <person name="Dunbar C."/>
            <person name="Freedman E."/>
            <person name="Gearin G."/>
            <person name="Goldberg J."/>
            <person name="Griggs A."/>
            <person name="Gujja S."/>
            <person name="Heiman D."/>
            <person name="Howarth C."/>
            <person name="Larson L."/>
            <person name="Lui A."/>
            <person name="MacDonald P.J.P."/>
            <person name="Montmayeur A."/>
            <person name="Murphy C."/>
            <person name="Neiman D."/>
            <person name="Pearson M."/>
            <person name="Priest M."/>
            <person name="Roberts A."/>
            <person name="Saif S."/>
            <person name="Shea T."/>
            <person name="Shenoy N."/>
            <person name="Sisk P."/>
            <person name="Stolte C."/>
            <person name="Sykes S."/>
            <person name="Wortman J."/>
            <person name="Nusbaum C."/>
            <person name="Birren B."/>
        </authorList>
    </citation>
    <scope>NUCLEOTIDE SEQUENCE</scope>
    <source>
        <strain evidence="2">26406</strain>
    </source>
</reference>
<dbReference type="AlphaFoldDB" id="W9YXP3"/>
<dbReference type="EMBL" id="JH659564">
    <property type="protein sequence ID" value="EXK23762.1"/>
    <property type="molecule type" value="Genomic_DNA"/>
</dbReference>
<evidence type="ECO:0000313" key="2">
    <source>
        <dbReference type="EMBL" id="EXK23940.1"/>
    </source>
</evidence>
<dbReference type="HOGENOM" id="CLU_3406445_0_0_1"/>
<evidence type="ECO:0000313" key="1">
    <source>
        <dbReference type="EMBL" id="EXK23762.1"/>
    </source>
</evidence>
<organism evidence="2">
    <name type="scientific">Fusarium oxysporum f. sp. melonis 26406</name>
    <dbReference type="NCBI Taxonomy" id="1089452"/>
    <lineage>
        <taxon>Eukaryota</taxon>
        <taxon>Fungi</taxon>
        <taxon>Dikarya</taxon>
        <taxon>Ascomycota</taxon>
        <taxon>Pezizomycotina</taxon>
        <taxon>Sordariomycetes</taxon>
        <taxon>Hypocreomycetidae</taxon>
        <taxon>Hypocreales</taxon>
        <taxon>Nectriaceae</taxon>
        <taxon>Fusarium</taxon>
        <taxon>Fusarium oxysporum species complex</taxon>
    </lineage>
</organism>
<gene>
    <name evidence="2" type="ORF">FOMG_19310</name>
    <name evidence="1" type="ORF">FOMG_19477</name>
</gene>
<proteinExistence type="predicted"/>
<reference evidence="2" key="2">
    <citation type="submission" date="2014-02" db="EMBL/GenBank/DDBJ databases">
        <title>Annotation of the Genome Sequence of Fusarium oxysporum f. sp. melonis 26406.</title>
        <authorList>
            <consortium name="The Broad Institute Genomics Platform"/>
            <person name="Ma L.-J."/>
            <person name="Corby-Kistler H."/>
            <person name="Broz K."/>
            <person name="Gale L.R."/>
            <person name="Jonkers W."/>
            <person name="O'Donnell K."/>
            <person name="Ploetz R."/>
            <person name="Steinberg C."/>
            <person name="Schwartz D.C."/>
            <person name="VanEtten H."/>
            <person name="Zhou S."/>
            <person name="Young S.K."/>
            <person name="Zeng Q."/>
            <person name="Gargeya S."/>
            <person name="Fitzgerald M."/>
            <person name="Abouelleil A."/>
            <person name="Alvarado L."/>
            <person name="Chapman S.B."/>
            <person name="Gainer-Dewar J."/>
            <person name="Goldberg J."/>
            <person name="Griggs A."/>
            <person name="Gujja S."/>
            <person name="Hansen M."/>
            <person name="Howarth C."/>
            <person name="Imamovic A."/>
            <person name="Ireland A."/>
            <person name="Larimer J."/>
            <person name="McCowan C."/>
            <person name="Murphy C."/>
            <person name="Pearson M."/>
            <person name="Poon T.W."/>
            <person name="Priest M."/>
            <person name="Roberts A."/>
            <person name="Saif S."/>
            <person name="Shea T."/>
            <person name="Sykes S."/>
            <person name="Wortman J."/>
            <person name="Nusbaum C."/>
            <person name="Birren B."/>
        </authorList>
    </citation>
    <scope>NUCLEOTIDE SEQUENCE</scope>
    <source>
        <strain evidence="2">26406</strain>
    </source>
</reference>
<accession>W9YXP3</accession>
<sequence>MNSSFRPIVLVFSSTSKARHSSETNQLSRI</sequence>
<name>W9YXP3_FUSOX</name>